<sequence>MASPDFVGTYLLAKSEKFDEFMCALGVNFFLRKMGNQVTPELTIANKGDHYTFTSVSTFKTTTLEFDVGKEFETTTPDGRKVKSTVCVEDGKLVQKESTIGSAGDGKDCTYIRELEGSNKDLKVTCLLKDIECIRLYKRTSPLS</sequence>
<dbReference type="GO" id="GO:0005504">
    <property type="term" value="F:fatty acid binding"/>
    <property type="evidence" value="ECO:0000318"/>
    <property type="project" value="GO_Central"/>
</dbReference>
<dbReference type="CDD" id="cd00742">
    <property type="entry name" value="FABP"/>
    <property type="match status" value="1"/>
</dbReference>
<dbReference type="SUPFAM" id="SSF50814">
    <property type="entry name" value="Lipocalins"/>
    <property type="match status" value="1"/>
</dbReference>
<dbReference type="OrthoDB" id="354351at2759"/>
<dbReference type="InterPro" id="IPR000566">
    <property type="entry name" value="Lipocln_cytosolic_FA-bd_dom"/>
</dbReference>
<dbReference type="PRINTS" id="PR00178">
    <property type="entry name" value="FATTYACIDBP"/>
</dbReference>
<accession>A0A7M7GKJ1</accession>
<organism evidence="3 4">
    <name type="scientific">Strongylocentrotus purpuratus</name>
    <name type="common">Purple sea urchin</name>
    <dbReference type="NCBI Taxonomy" id="7668"/>
    <lineage>
        <taxon>Eukaryota</taxon>
        <taxon>Metazoa</taxon>
        <taxon>Echinodermata</taxon>
        <taxon>Eleutherozoa</taxon>
        <taxon>Echinozoa</taxon>
        <taxon>Echinoidea</taxon>
        <taxon>Euechinoidea</taxon>
        <taxon>Echinacea</taxon>
        <taxon>Camarodonta</taxon>
        <taxon>Echinidea</taxon>
        <taxon>Strongylocentrotidae</taxon>
        <taxon>Strongylocentrotus</taxon>
    </lineage>
</organism>
<dbReference type="InterPro" id="IPR012674">
    <property type="entry name" value="Calycin"/>
</dbReference>
<protein>
    <recommendedName>
        <fullName evidence="2">Lipocalin/cytosolic fatty-acid binding domain-containing protein</fullName>
    </recommendedName>
</protein>
<dbReference type="PANTHER" id="PTHR11955">
    <property type="entry name" value="FATTY ACID BINDING PROTEIN"/>
    <property type="match status" value="1"/>
</dbReference>
<dbReference type="FunCoup" id="A0A7M7GKJ1">
    <property type="interactions" value="1173"/>
</dbReference>
<dbReference type="AlphaFoldDB" id="A0A7M7GKJ1"/>
<reference evidence="4" key="1">
    <citation type="submission" date="2015-02" db="EMBL/GenBank/DDBJ databases">
        <title>Genome sequencing for Strongylocentrotus purpuratus.</title>
        <authorList>
            <person name="Murali S."/>
            <person name="Liu Y."/>
            <person name="Vee V."/>
            <person name="English A."/>
            <person name="Wang M."/>
            <person name="Skinner E."/>
            <person name="Han Y."/>
            <person name="Muzny D.M."/>
            <person name="Worley K.C."/>
            <person name="Gibbs R.A."/>
        </authorList>
    </citation>
    <scope>NUCLEOTIDE SEQUENCE</scope>
</reference>
<dbReference type="EnsemblMetazoa" id="XM_003725819">
    <property type="protein sequence ID" value="XP_003725867"/>
    <property type="gene ID" value="LOC100893418"/>
</dbReference>
<dbReference type="RefSeq" id="XP_003725867.1">
    <property type="nucleotide sequence ID" value="XM_003725819.3"/>
</dbReference>
<evidence type="ECO:0000256" key="1">
    <source>
        <dbReference type="ARBA" id="ARBA00008390"/>
    </source>
</evidence>
<evidence type="ECO:0000313" key="3">
    <source>
        <dbReference type="EnsemblMetazoa" id="XP_003725867"/>
    </source>
</evidence>
<dbReference type="Gene3D" id="2.40.128.20">
    <property type="match status" value="1"/>
</dbReference>
<dbReference type="InParanoid" id="A0A7M7GKJ1"/>
<reference evidence="3" key="2">
    <citation type="submission" date="2021-01" db="UniProtKB">
        <authorList>
            <consortium name="EnsemblMetazoa"/>
        </authorList>
    </citation>
    <scope>IDENTIFICATION</scope>
</reference>
<name>A0A7M7GKJ1_STRPU</name>
<dbReference type="GO" id="GO:0005829">
    <property type="term" value="C:cytosol"/>
    <property type="evidence" value="ECO:0000318"/>
    <property type="project" value="GO_Central"/>
</dbReference>
<comment type="similarity">
    <text evidence="1">Belongs to the calycin superfamily. Fatty-acid binding protein (FABP) family.</text>
</comment>
<dbReference type="FunFam" id="2.40.128.20:FF:000001">
    <property type="entry name" value="Fatty acid-binding protein, adipocyte"/>
    <property type="match status" value="1"/>
</dbReference>
<dbReference type="InterPro" id="IPR000463">
    <property type="entry name" value="Fatty_acid-bd"/>
</dbReference>
<proteinExistence type="inferred from homology"/>
<feature type="domain" description="Lipocalin/cytosolic fatty-acid binding" evidence="2">
    <location>
        <begin position="8"/>
        <end position="139"/>
    </location>
</feature>
<dbReference type="KEGG" id="spu:100893418"/>
<dbReference type="GeneID" id="100893418"/>
<evidence type="ECO:0000313" key="4">
    <source>
        <dbReference type="Proteomes" id="UP000007110"/>
    </source>
</evidence>
<evidence type="ECO:0000259" key="2">
    <source>
        <dbReference type="Pfam" id="PF00061"/>
    </source>
</evidence>
<dbReference type="Proteomes" id="UP000007110">
    <property type="component" value="Unassembled WGS sequence"/>
</dbReference>
<keyword evidence="4" id="KW-1185">Reference proteome</keyword>
<dbReference type="GO" id="GO:0005634">
    <property type="term" value="C:nucleus"/>
    <property type="evidence" value="ECO:0000318"/>
    <property type="project" value="GO_Central"/>
</dbReference>
<dbReference type="OMA" id="ECDMKGV"/>
<dbReference type="GO" id="GO:0015908">
    <property type="term" value="P:fatty acid transport"/>
    <property type="evidence" value="ECO:0000318"/>
    <property type="project" value="GO_Central"/>
</dbReference>
<dbReference type="Pfam" id="PF00061">
    <property type="entry name" value="Lipocalin"/>
    <property type="match status" value="1"/>
</dbReference>
<dbReference type="InterPro" id="IPR031259">
    <property type="entry name" value="ILBP"/>
</dbReference>